<dbReference type="PANTHER" id="PTHR15454:SF69">
    <property type="entry name" value="SERINE_THREONINE-PROTEIN KINASE 11-INTERACTING PROTEIN"/>
    <property type="match status" value="1"/>
</dbReference>
<proteinExistence type="predicted"/>
<evidence type="ECO:0000256" key="1">
    <source>
        <dbReference type="ARBA" id="ARBA00004496"/>
    </source>
</evidence>
<dbReference type="SMART" id="SM00365">
    <property type="entry name" value="LRR_SD22"/>
    <property type="match status" value="5"/>
</dbReference>
<feature type="compositionally biased region" description="Polar residues" evidence="5">
    <location>
        <begin position="254"/>
        <end position="265"/>
    </location>
</feature>
<evidence type="ECO:0000313" key="6">
    <source>
        <dbReference type="EMBL" id="CDK26556.1"/>
    </source>
</evidence>
<dbReference type="RefSeq" id="XP_022458558.1">
    <property type="nucleotide sequence ID" value="XM_022602788.1"/>
</dbReference>
<dbReference type="GO" id="GO:0005737">
    <property type="term" value="C:cytoplasm"/>
    <property type="evidence" value="ECO:0007669"/>
    <property type="project" value="UniProtKB-SubCell"/>
</dbReference>
<feature type="region of interest" description="Disordered" evidence="5">
    <location>
        <begin position="606"/>
        <end position="636"/>
    </location>
</feature>
<feature type="compositionally biased region" description="Polar residues" evidence="5">
    <location>
        <begin position="704"/>
        <end position="719"/>
    </location>
</feature>
<evidence type="ECO:0000256" key="4">
    <source>
        <dbReference type="ARBA" id="ARBA00022737"/>
    </source>
</evidence>
<feature type="compositionally biased region" description="Low complexity" evidence="5">
    <location>
        <begin position="280"/>
        <end position="294"/>
    </location>
</feature>
<keyword evidence="2" id="KW-0963">Cytoplasm</keyword>
<keyword evidence="7" id="KW-1185">Reference proteome</keyword>
<dbReference type="InterPro" id="IPR003591">
    <property type="entry name" value="Leu-rich_rpt_typical-subtyp"/>
</dbReference>
<dbReference type="InterPro" id="IPR032675">
    <property type="entry name" value="LRR_dom_sf"/>
</dbReference>
<dbReference type="EMBL" id="HG793127">
    <property type="protein sequence ID" value="CDK26556.1"/>
    <property type="molecule type" value="Genomic_DNA"/>
</dbReference>
<evidence type="ECO:0000256" key="2">
    <source>
        <dbReference type="ARBA" id="ARBA00022490"/>
    </source>
</evidence>
<protein>
    <recommendedName>
        <fullName evidence="8">Leucine-rich repeat-containing protein</fullName>
    </recommendedName>
</protein>
<comment type="subcellular location">
    <subcellularLocation>
        <location evidence="1">Cytoplasm</location>
    </subcellularLocation>
</comment>
<feature type="compositionally biased region" description="Polar residues" evidence="5">
    <location>
        <begin position="360"/>
        <end position="370"/>
    </location>
</feature>
<feature type="region of interest" description="Disordered" evidence="5">
    <location>
        <begin position="242"/>
        <end position="378"/>
    </location>
</feature>
<dbReference type="OrthoDB" id="676979at2759"/>
<evidence type="ECO:0000256" key="5">
    <source>
        <dbReference type="SAM" id="MobiDB-lite"/>
    </source>
</evidence>
<dbReference type="Pfam" id="PF13855">
    <property type="entry name" value="LRR_8"/>
    <property type="match status" value="1"/>
</dbReference>
<sequence>MAATCEGDVYIHNLATFIRSHERQLANALVAYKKPAKGSSANGAASKPVRLSLTLHHLYYLLERFHELGMSVGPLNIRLDNIDNPDAPINYVSFLSEFHRNQSIASDAQSIHSISSVKSVMSSVSALWGVMGSYGSGKGKDSITADLKYLYSAFTKLPCLRIAPDLKAKLIEGHEEYPFDTTVPIKIFKKLSVLEISELDPKEVYGWNVLSEVVKFLVIKKANISDPVEILVELVDDDLSRRGSSVEEDEEQAISISSPQLTSQPAHHYYPPGHSHHHTLSLSTSSPSYSQHLHQPPVAPHHVQAFPSSLPDSTSSSFPRSKSMLNEETSDSRPQRSGSAGRRMRTSLYYHSSTRRLARSDSTVISSTSPPAALDPIHLSTGQATFTTEEPESAQKSNSRWKGLRHLSFAENRISHISPWSFDSLVNLSSLDLSNNLLIAVPEAIAKLGSLKSLNLSSNQLTSTKGFPKGLSKLAVLNLRYNAINSLESLDNLIGLEKLDLRHNKLKTMVELKPLLTRTKAELHLSMLNLVGNPLVNKRGYRVELFNLFNGIDPLNTIHIDGSRPGLFESRLLLDPKGAHANLVKFMDGPMISQITEGISSLKLGSRKLSESKPANESQEPQLLPPIKTDSESSNSVLQANKNIVNTPGPVIPSSVYTTAPTNELAPVLPPIKTFLNNGNNTNISISALLNPMDPVADDKPESKVSTSADENRSPTLLMSRSKPASPAFSTPNSTPNMVVGQSVGADVAS</sequence>
<dbReference type="STRING" id="1382522.W6MJU8"/>
<keyword evidence="3" id="KW-0433">Leucine-rich repeat</keyword>
<name>W6MJU8_9ASCO</name>
<evidence type="ECO:0008006" key="8">
    <source>
        <dbReference type="Google" id="ProtNLM"/>
    </source>
</evidence>
<accession>W6MJU8</accession>
<dbReference type="InterPro" id="IPR001611">
    <property type="entry name" value="Leu-rich_rpt"/>
</dbReference>
<feature type="compositionally biased region" description="Polar residues" evidence="5">
    <location>
        <begin position="728"/>
        <end position="737"/>
    </location>
</feature>
<feature type="compositionally biased region" description="Low complexity" evidence="5">
    <location>
        <begin position="307"/>
        <end position="323"/>
    </location>
</feature>
<evidence type="ECO:0000313" key="7">
    <source>
        <dbReference type="Proteomes" id="UP000019384"/>
    </source>
</evidence>
<dbReference type="SMART" id="SM00369">
    <property type="entry name" value="LRR_TYP"/>
    <property type="match status" value="5"/>
</dbReference>
<dbReference type="PROSITE" id="PS51450">
    <property type="entry name" value="LRR"/>
    <property type="match status" value="3"/>
</dbReference>
<gene>
    <name evidence="6" type="ORF">KUCA_T00002528001</name>
</gene>
<reference evidence="6" key="1">
    <citation type="submission" date="2013-12" db="EMBL/GenBank/DDBJ databases">
        <authorList>
            <person name="Genoscope - CEA"/>
        </authorList>
    </citation>
    <scope>NUCLEOTIDE SEQUENCE</scope>
    <source>
        <strain evidence="6">CBS 1993</strain>
    </source>
</reference>
<keyword evidence="4" id="KW-0677">Repeat</keyword>
<dbReference type="SUPFAM" id="SSF52075">
    <property type="entry name" value="Outer arm dynein light chain 1"/>
    <property type="match status" value="1"/>
</dbReference>
<reference evidence="6" key="2">
    <citation type="submission" date="2014-02" db="EMBL/GenBank/DDBJ databases">
        <title>Complete DNA sequence of /Kuraishia capsulata/ illustrates novel genomic features among budding yeasts (/Saccharomycotina/).</title>
        <authorList>
            <person name="Morales L."/>
            <person name="Noel B."/>
            <person name="Porcel B."/>
            <person name="Marcet-Houben M."/>
            <person name="Hullo M-F."/>
            <person name="Sacerdot C."/>
            <person name="Tekaia F."/>
            <person name="Leh-Louis V."/>
            <person name="Despons L."/>
            <person name="Khanna V."/>
            <person name="Aury J-M."/>
            <person name="Barbe V."/>
            <person name="Couloux A."/>
            <person name="Labadie K."/>
            <person name="Pelletier E."/>
            <person name="Souciet J-L."/>
            <person name="Boekhout T."/>
            <person name="Gabaldon T."/>
            <person name="Wincker P."/>
            <person name="Dujon B."/>
        </authorList>
    </citation>
    <scope>NUCLEOTIDE SEQUENCE</scope>
    <source>
        <strain evidence="6">CBS 1993</strain>
    </source>
</reference>
<organism evidence="6 7">
    <name type="scientific">Kuraishia capsulata CBS 1993</name>
    <dbReference type="NCBI Taxonomy" id="1382522"/>
    <lineage>
        <taxon>Eukaryota</taxon>
        <taxon>Fungi</taxon>
        <taxon>Dikarya</taxon>
        <taxon>Ascomycota</taxon>
        <taxon>Saccharomycotina</taxon>
        <taxon>Pichiomycetes</taxon>
        <taxon>Pichiales</taxon>
        <taxon>Pichiaceae</taxon>
        <taxon>Kuraishia</taxon>
    </lineage>
</organism>
<feature type="region of interest" description="Disordered" evidence="5">
    <location>
        <begin position="695"/>
        <end position="750"/>
    </location>
</feature>
<dbReference type="Proteomes" id="UP000019384">
    <property type="component" value="Unassembled WGS sequence"/>
</dbReference>
<dbReference type="Gene3D" id="3.80.10.10">
    <property type="entry name" value="Ribonuclease Inhibitor"/>
    <property type="match status" value="2"/>
</dbReference>
<dbReference type="GeneID" id="34519946"/>
<dbReference type="PANTHER" id="PTHR15454">
    <property type="entry name" value="NISCHARIN RELATED"/>
    <property type="match status" value="1"/>
</dbReference>
<evidence type="ECO:0000256" key="3">
    <source>
        <dbReference type="ARBA" id="ARBA00022614"/>
    </source>
</evidence>
<dbReference type="HOGENOM" id="CLU_370904_0_0_1"/>
<dbReference type="AlphaFoldDB" id="W6MJU8"/>